<proteinExistence type="predicted"/>
<dbReference type="AlphaFoldDB" id="A0A1I2E2M4"/>
<name>A0A1I2E2M4_9MICO</name>
<dbReference type="Proteomes" id="UP000198520">
    <property type="component" value="Unassembled WGS sequence"/>
</dbReference>
<keyword evidence="2" id="KW-1185">Reference proteome</keyword>
<sequence>MIDYLLWLALALGAACAVFYVALRSASDAPDIPHGIRGFVADVRAGLRDRGRAPAETESQVSTLEDFLTAASQPGQAYLGPDEVASLLEKRPERR</sequence>
<organism evidence="1 2">
    <name type="scientific">Flavimobilis marinus</name>
    <dbReference type="NCBI Taxonomy" id="285351"/>
    <lineage>
        <taxon>Bacteria</taxon>
        <taxon>Bacillati</taxon>
        <taxon>Actinomycetota</taxon>
        <taxon>Actinomycetes</taxon>
        <taxon>Micrococcales</taxon>
        <taxon>Jonesiaceae</taxon>
        <taxon>Flavimobilis</taxon>
    </lineage>
</organism>
<accession>A0A1I2E2M4</accession>
<evidence type="ECO:0000313" key="2">
    <source>
        <dbReference type="Proteomes" id="UP000198520"/>
    </source>
</evidence>
<evidence type="ECO:0000313" key="1">
    <source>
        <dbReference type="EMBL" id="SFE86939.1"/>
    </source>
</evidence>
<gene>
    <name evidence="1" type="ORF">SAMN04488035_0856</name>
</gene>
<dbReference type="RefSeq" id="WP_093375318.1">
    <property type="nucleotide sequence ID" value="NZ_BNAN01000001.1"/>
</dbReference>
<dbReference type="EMBL" id="FONZ01000001">
    <property type="protein sequence ID" value="SFE86939.1"/>
    <property type="molecule type" value="Genomic_DNA"/>
</dbReference>
<dbReference type="STRING" id="285351.SAMN04488035_0856"/>
<reference evidence="2" key="1">
    <citation type="submission" date="2016-10" db="EMBL/GenBank/DDBJ databases">
        <authorList>
            <person name="Varghese N."/>
            <person name="Submissions S."/>
        </authorList>
    </citation>
    <scope>NUCLEOTIDE SEQUENCE [LARGE SCALE GENOMIC DNA]</scope>
    <source>
        <strain evidence="2">DSM 19083</strain>
    </source>
</reference>
<protein>
    <submittedName>
        <fullName evidence="1">Uncharacterized protein</fullName>
    </submittedName>
</protein>